<sequence>MTGDEVVLDASVVVQILTEPRPSDMRTRLRGLRLHAPHLVDAEVGSVLRRRVAAGAIEAGTAEVALRALGGTIHRRHDHRALAGRAWALRHNLSYYDALYVALAAALDVPLVTKDARLAGAPDLPCAVEVV</sequence>
<evidence type="ECO:0000256" key="1">
    <source>
        <dbReference type="ARBA" id="ARBA00022649"/>
    </source>
</evidence>
<name>A0ABN2MU46_9PSEU</name>
<dbReference type="SUPFAM" id="SSF88723">
    <property type="entry name" value="PIN domain-like"/>
    <property type="match status" value="1"/>
</dbReference>
<keyword evidence="9" id="KW-1185">Reference proteome</keyword>
<evidence type="ECO:0000313" key="9">
    <source>
        <dbReference type="Proteomes" id="UP001500449"/>
    </source>
</evidence>
<organism evidence="8 9">
    <name type="scientific">Pseudonocardia ailaonensis</name>
    <dbReference type="NCBI Taxonomy" id="367279"/>
    <lineage>
        <taxon>Bacteria</taxon>
        <taxon>Bacillati</taxon>
        <taxon>Actinomycetota</taxon>
        <taxon>Actinomycetes</taxon>
        <taxon>Pseudonocardiales</taxon>
        <taxon>Pseudonocardiaceae</taxon>
        <taxon>Pseudonocardia</taxon>
    </lineage>
</organism>
<accession>A0ABN2MU46</accession>
<gene>
    <name evidence="8" type="primary">vapC1_1</name>
    <name evidence="6" type="synonym">vapC</name>
    <name evidence="8" type="ORF">GCM10009836_16150</name>
</gene>
<keyword evidence="3 6" id="KW-0479">Metal-binding</keyword>
<keyword evidence="1 6" id="KW-1277">Toxin-antitoxin system</keyword>
<feature type="binding site" evidence="6">
    <location>
        <position position="97"/>
    </location>
    <ligand>
        <name>Mg(2+)</name>
        <dbReference type="ChEBI" id="CHEBI:18420"/>
    </ligand>
</feature>
<keyword evidence="5 6" id="KW-0460">Magnesium</keyword>
<comment type="cofactor">
    <cofactor evidence="6">
        <name>Mg(2+)</name>
        <dbReference type="ChEBI" id="CHEBI:18420"/>
    </cofactor>
</comment>
<keyword evidence="6" id="KW-0800">Toxin</keyword>
<dbReference type="EMBL" id="BAAAQK010000004">
    <property type="protein sequence ID" value="GAA1838071.1"/>
    <property type="molecule type" value="Genomic_DNA"/>
</dbReference>
<comment type="similarity">
    <text evidence="6">Belongs to the PINc/VapC protein family.</text>
</comment>
<dbReference type="PANTHER" id="PTHR35901:SF1">
    <property type="entry name" value="EXONUCLEASE VAPC9"/>
    <property type="match status" value="1"/>
</dbReference>
<dbReference type="Pfam" id="PF01850">
    <property type="entry name" value="PIN"/>
    <property type="match status" value="1"/>
</dbReference>
<evidence type="ECO:0000256" key="2">
    <source>
        <dbReference type="ARBA" id="ARBA00022722"/>
    </source>
</evidence>
<dbReference type="InterPro" id="IPR022907">
    <property type="entry name" value="VapC_family"/>
</dbReference>
<dbReference type="EC" id="3.1.-.-" evidence="6"/>
<evidence type="ECO:0000256" key="3">
    <source>
        <dbReference type="ARBA" id="ARBA00022723"/>
    </source>
</evidence>
<dbReference type="RefSeq" id="WP_344414054.1">
    <property type="nucleotide sequence ID" value="NZ_BAAAQK010000004.1"/>
</dbReference>
<keyword evidence="4 6" id="KW-0378">Hydrolase</keyword>
<comment type="function">
    <text evidence="6">Toxic component of a toxin-antitoxin (TA) system. An RNase.</text>
</comment>
<dbReference type="HAMAP" id="MF_00265">
    <property type="entry name" value="VapC_Nob1"/>
    <property type="match status" value="1"/>
</dbReference>
<dbReference type="PANTHER" id="PTHR35901">
    <property type="entry name" value="RIBONUCLEASE VAPC3"/>
    <property type="match status" value="1"/>
</dbReference>
<dbReference type="InterPro" id="IPR029060">
    <property type="entry name" value="PIN-like_dom_sf"/>
</dbReference>
<dbReference type="InterPro" id="IPR051619">
    <property type="entry name" value="TypeII_TA_RNase_PINc/VapC"/>
</dbReference>
<comment type="caution">
    <text evidence="8">The sequence shown here is derived from an EMBL/GenBank/DDBJ whole genome shotgun (WGS) entry which is preliminary data.</text>
</comment>
<feature type="binding site" evidence="6">
    <location>
        <position position="9"/>
    </location>
    <ligand>
        <name>Mg(2+)</name>
        <dbReference type="ChEBI" id="CHEBI:18420"/>
    </ligand>
</feature>
<dbReference type="Gene3D" id="3.40.50.1010">
    <property type="entry name" value="5'-nuclease"/>
    <property type="match status" value="1"/>
</dbReference>
<dbReference type="InterPro" id="IPR044153">
    <property type="entry name" value="PIN_Pae0151-like"/>
</dbReference>
<dbReference type="InterPro" id="IPR002716">
    <property type="entry name" value="PIN_dom"/>
</dbReference>
<evidence type="ECO:0000256" key="6">
    <source>
        <dbReference type="HAMAP-Rule" id="MF_00265"/>
    </source>
</evidence>
<dbReference type="CDD" id="cd09873">
    <property type="entry name" value="PIN_Pae0151-like"/>
    <property type="match status" value="1"/>
</dbReference>
<dbReference type="Proteomes" id="UP001500449">
    <property type="component" value="Unassembled WGS sequence"/>
</dbReference>
<evidence type="ECO:0000256" key="5">
    <source>
        <dbReference type="ARBA" id="ARBA00022842"/>
    </source>
</evidence>
<proteinExistence type="inferred from homology"/>
<feature type="domain" description="PIN" evidence="7">
    <location>
        <begin position="6"/>
        <end position="119"/>
    </location>
</feature>
<evidence type="ECO:0000313" key="8">
    <source>
        <dbReference type="EMBL" id="GAA1838071.1"/>
    </source>
</evidence>
<reference evidence="8 9" key="1">
    <citation type="journal article" date="2019" name="Int. J. Syst. Evol. Microbiol.">
        <title>The Global Catalogue of Microorganisms (GCM) 10K type strain sequencing project: providing services to taxonomists for standard genome sequencing and annotation.</title>
        <authorList>
            <consortium name="The Broad Institute Genomics Platform"/>
            <consortium name="The Broad Institute Genome Sequencing Center for Infectious Disease"/>
            <person name="Wu L."/>
            <person name="Ma J."/>
        </authorList>
    </citation>
    <scope>NUCLEOTIDE SEQUENCE [LARGE SCALE GENOMIC DNA]</scope>
    <source>
        <strain evidence="8 9">JCM 16009</strain>
    </source>
</reference>
<keyword evidence="2 6" id="KW-0540">Nuclease</keyword>
<evidence type="ECO:0000256" key="4">
    <source>
        <dbReference type="ARBA" id="ARBA00022801"/>
    </source>
</evidence>
<protein>
    <recommendedName>
        <fullName evidence="6">Ribonuclease VapC</fullName>
        <shortName evidence="6">RNase VapC</shortName>
        <ecNumber evidence="6">3.1.-.-</ecNumber>
    </recommendedName>
    <alternativeName>
        <fullName evidence="6">Toxin VapC</fullName>
    </alternativeName>
</protein>
<evidence type="ECO:0000259" key="7">
    <source>
        <dbReference type="Pfam" id="PF01850"/>
    </source>
</evidence>